<accession>A0A1V6RZ49</accession>
<name>A0A1V6RZ49_9EURO</name>
<sequence>MLENTNIRRRHQTNAHEKKIPSKAFPRKRSKTSVSLKEQLSQLQDQVTALSKNRSFQGTDTRNVFATQSYNRSMLASDKPPSRISSSISIDSGNDVFENRFAGSFTASPNIPTPLEESTESDTLGVNTPSLNSLPIGSQLNALRNLRQPNAPGGLDDSSQFLIATRFQSLRLSIRHMALTSNEHDLERRKTSVSICKAMIEAIRSYMMTTTSLKPCGYILTTTLVEVMYHVIPEESHPAPIASHGLLKGMVHDAIQLLQTLSESVATASKVCRYLENLLPLDDPLTASTSQMAVKKAPFLSSSTDLETLSEKFWKIIVDQPGQGTSSAPTHTQPSIIEIDESFVSDYLPFQLNDLQSQFV</sequence>
<dbReference type="STRING" id="29845.A0A1V6RZ49"/>
<keyword evidence="3" id="KW-1185">Reference proteome</keyword>
<organism evidence="2 3">
    <name type="scientific">Penicillium vulpinum</name>
    <dbReference type="NCBI Taxonomy" id="29845"/>
    <lineage>
        <taxon>Eukaryota</taxon>
        <taxon>Fungi</taxon>
        <taxon>Dikarya</taxon>
        <taxon>Ascomycota</taxon>
        <taxon>Pezizomycotina</taxon>
        <taxon>Eurotiomycetes</taxon>
        <taxon>Eurotiomycetidae</taxon>
        <taxon>Eurotiales</taxon>
        <taxon>Aspergillaceae</taxon>
        <taxon>Penicillium</taxon>
    </lineage>
</organism>
<proteinExistence type="predicted"/>
<dbReference type="AlphaFoldDB" id="A0A1V6RZ49"/>
<protein>
    <submittedName>
        <fullName evidence="2">Uncharacterized protein</fullName>
    </submittedName>
</protein>
<dbReference type="EMBL" id="MDYP01000017">
    <property type="protein sequence ID" value="OQE06703.1"/>
    <property type="molecule type" value="Genomic_DNA"/>
</dbReference>
<evidence type="ECO:0000313" key="3">
    <source>
        <dbReference type="Proteomes" id="UP000191518"/>
    </source>
</evidence>
<feature type="region of interest" description="Disordered" evidence="1">
    <location>
        <begin position="1"/>
        <end position="33"/>
    </location>
</feature>
<evidence type="ECO:0000313" key="2">
    <source>
        <dbReference type="EMBL" id="OQE06703.1"/>
    </source>
</evidence>
<reference evidence="3" key="1">
    <citation type="journal article" date="2017" name="Nat. Microbiol.">
        <title>Global analysis of biosynthetic gene clusters reveals vast potential of secondary metabolite production in Penicillium species.</title>
        <authorList>
            <person name="Nielsen J.C."/>
            <person name="Grijseels S."/>
            <person name="Prigent S."/>
            <person name="Ji B."/>
            <person name="Dainat J."/>
            <person name="Nielsen K.F."/>
            <person name="Frisvad J.C."/>
            <person name="Workman M."/>
            <person name="Nielsen J."/>
        </authorList>
    </citation>
    <scope>NUCLEOTIDE SEQUENCE [LARGE SCALE GENOMIC DNA]</scope>
    <source>
        <strain evidence="3">IBT 29486</strain>
    </source>
</reference>
<gene>
    <name evidence="2" type="ORF">PENVUL_c017G10135</name>
</gene>
<comment type="caution">
    <text evidence="2">The sequence shown here is derived from an EMBL/GenBank/DDBJ whole genome shotgun (WGS) entry which is preliminary data.</text>
</comment>
<dbReference type="Proteomes" id="UP000191518">
    <property type="component" value="Unassembled WGS sequence"/>
</dbReference>
<evidence type="ECO:0000256" key="1">
    <source>
        <dbReference type="SAM" id="MobiDB-lite"/>
    </source>
</evidence>